<protein>
    <recommendedName>
        <fullName evidence="1">ADP-ribosyl cyclase/cyclic ADP-ribose hydrolase</fullName>
        <ecNumber evidence="1">3.2.2.6</ecNumber>
    </recommendedName>
</protein>
<dbReference type="SUPFAM" id="SSF52200">
    <property type="entry name" value="Toll/Interleukin receptor TIR domain"/>
    <property type="match status" value="1"/>
</dbReference>
<evidence type="ECO:0000313" key="6">
    <source>
        <dbReference type="EMBL" id="WKA04917.1"/>
    </source>
</evidence>
<name>A0ABY9DC27_VITVI</name>
<dbReference type="PANTHER" id="PTHR32009:SF39">
    <property type="entry name" value="TIR DOMAIN-CONTAINING PROTEIN"/>
    <property type="match status" value="1"/>
</dbReference>
<dbReference type="Proteomes" id="UP001227230">
    <property type="component" value="Chromosome 15"/>
</dbReference>
<dbReference type="PANTHER" id="PTHR32009">
    <property type="entry name" value="TMV RESISTANCE PROTEIN N-LIKE"/>
    <property type="match status" value="1"/>
</dbReference>
<proteinExistence type="predicted"/>
<dbReference type="InterPro" id="IPR035897">
    <property type="entry name" value="Toll_tir_struct_dom_sf"/>
</dbReference>
<evidence type="ECO:0000256" key="1">
    <source>
        <dbReference type="ARBA" id="ARBA00011982"/>
    </source>
</evidence>
<evidence type="ECO:0000259" key="5">
    <source>
        <dbReference type="PROSITE" id="PS50104"/>
    </source>
</evidence>
<keyword evidence="2" id="KW-0378">Hydrolase</keyword>
<gene>
    <name evidence="6" type="ORF">VitviT2T_022913</name>
</gene>
<evidence type="ECO:0000313" key="7">
    <source>
        <dbReference type="Proteomes" id="UP001227230"/>
    </source>
</evidence>
<organism evidence="6 7">
    <name type="scientific">Vitis vinifera</name>
    <name type="common">Grape</name>
    <dbReference type="NCBI Taxonomy" id="29760"/>
    <lineage>
        <taxon>Eukaryota</taxon>
        <taxon>Viridiplantae</taxon>
        <taxon>Streptophyta</taxon>
        <taxon>Embryophyta</taxon>
        <taxon>Tracheophyta</taxon>
        <taxon>Spermatophyta</taxon>
        <taxon>Magnoliopsida</taxon>
        <taxon>eudicotyledons</taxon>
        <taxon>Gunneridae</taxon>
        <taxon>Pentapetalae</taxon>
        <taxon>rosids</taxon>
        <taxon>Vitales</taxon>
        <taxon>Vitaceae</taxon>
        <taxon>Viteae</taxon>
        <taxon>Vitis</taxon>
    </lineage>
</organism>
<dbReference type="InterPro" id="IPR000157">
    <property type="entry name" value="TIR_dom"/>
</dbReference>
<dbReference type="EC" id="3.2.2.6" evidence="1"/>
<dbReference type="Gene3D" id="3.40.50.10140">
    <property type="entry name" value="Toll/interleukin-1 receptor homology (TIR) domain"/>
    <property type="match status" value="1"/>
</dbReference>
<dbReference type="SMART" id="SM00255">
    <property type="entry name" value="TIR"/>
    <property type="match status" value="1"/>
</dbReference>
<feature type="domain" description="TIR" evidence="5">
    <location>
        <begin position="19"/>
        <end position="182"/>
    </location>
</feature>
<evidence type="ECO:0000256" key="3">
    <source>
        <dbReference type="ARBA" id="ARBA00023027"/>
    </source>
</evidence>
<keyword evidence="3" id="KW-0520">NAD</keyword>
<comment type="catalytic activity">
    <reaction evidence="4">
        <text>NAD(+) + H2O = ADP-D-ribose + nicotinamide + H(+)</text>
        <dbReference type="Rhea" id="RHEA:16301"/>
        <dbReference type="ChEBI" id="CHEBI:15377"/>
        <dbReference type="ChEBI" id="CHEBI:15378"/>
        <dbReference type="ChEBI" id="CHEBI:17154"/>
        <dbReference type="ChEBI" id="CHEBI:57540"/>
        <dbReference type="ChEBI" id="CHEBI:57967"/>
        <dbReference type="EC" id="3.2.2.6"/>
    </reaction>
    <physiologicalReaction direction="left-to-right" evidence="4">
        <dbReference type="Rhea" id="RHEA:16302"/>
    </physiologicalReaction>
</comment>
<sequence length="209" mass="24087">MASSSTQKPSSSSAPTPKCNFDVFLSFRGEDTRYNFTDHLFVNLDWMGIGTFRDDKLERGEEIAQELLGTIEGSRFSIIVFSEKYAHSKWCLDEFAKIMECRKEMDQIVLPVFYHVEPSDVRKKTESFEDAFAVHEKNVDKETVQRWRAAMTEAGNLGGWHVKDGYESKYIEEIFEVIRKRLGLKQLHVGDDIVGMDSRLEELKSLINS</sequence>
<keyword evidence="7" id="KW-1185">Reference proteome</keyword>
<reference evidence="6 7" key="1">
    <citation type="journal article" date="2023" name="Hortic Res">
        <title>The complete reference genome for grapevine (Vitis vinifera L.) genetics and breeding.</title>
        <authorList>
            <person name="Shi X."/>
            <person name="Cao S."/>
            <person name="Wang X."/>
            <person name="Huang S."/>
            <person name="Wang Y."/>
            <person name="Liu Z."/>
            <person name="Liu W."/>
            <person name="Leng X."/>
            <person name="Peng Y."/>
            <person name="Wang N."/>
            <person name="Wang Y."/>
            <person name="Ma Z."/>
            <person name="Xu X."/>
            <person name="Zhang F."/>
            <person name="Xue H."/>
            <person name="Zhong H."/>
            <person name="Wang Y."/>
            <person name="Zhang K."/>
            <person name="Velt A."/>
            <person name="Avia K."/>
            <person name="Holtgrawe D."/>
            <person name="Grimplet J."/>
            <person name="Matus J.T."/>
            <person name="Ware D."/>
            <person name="Wu X."/>
            <person name="Wang H."/>
            <person name="Liu C."/>
            <person name="Fang Y."/>
            <person name="Rustenholz C."/>
            <person name="Cheng Z."/>
            <person name="Xiao H."/>
            <person name="Zhou Y."/>
        </authorList>
    </citation>
    <scope>NUCLEOTIDE SEQUENCE [LARGE SCALE GENOMIC DNA]</scope>
    <source>
        <strain evidence="7">cv. Pinot noir / PN40024</strain>
        <tissue evidence="6">Leaf</tissue>
    </source>
</reference>
<evidence type="ECO:0000256" key="2">
    <source>
        <dbReference type="ARBA" id="ARBA00022801"/>
    </source>
</evidence>
<evidence type="ECO:0000256" key="4">
    <source>
        <dbReference type="ARBA" id="ARBA00047304"/>
    </source>
</evidence>
<dbReference type="PROSITE" id="PS50104">
    <property type="entry name" value="TIR"/>
    <property type="match status" value="1"/>
</dbReference>
<dbReference type="Pfam" id="PF01582">
    <property type="entry name" value="TIR"/>
    <property type="match status" value="1"/>
</dbReference>
<accession>A0ABY9DC27</accession>
<dbReference type="EMBL" id="CP126662">
    <property type="protein sequence ID" value="WKA04917.1"/>
    <property type="molecule type" value="Genomic_DNA"/>
</dbReference>